<proteinExistence type="predicted"/>
<evidence type="ECO:0000256" key="2">
    <source>
        <dbReference type="SAM" id="Phobius"/>
    </source>
</evidence>
<feature type="compositionally biased region" description="Polar residues" evidence="1">
    <location>
        <begin position="61"/>
        <end position="70"/>
    </location>
</feature>
<feature type="transmembrane region" description="Helical" evidence="2">
    <location>
        <begin position="20"/>
        <end position="42"/>
    </location>
</feature>
<dbReference type="AlphaFoldDB" id="A0A1G2NE17"/>
<evidence type="ECO:0000256" key="1">
    <source>
        <dbReference type="SAM" id="MobiDB-lite"/>
    </source>
</evidence>
<evidence type="ECO:0000313" key="4">
    <source>
        <dbReference type="Proteomes" id="UP000176221"/>
    </source>
</evidence>
<evidence type="ECO:0000313" key="3">
    <source>
        <dbReference type="EMBL" id="OHA33641.1"/>
    </source>
</evidence>
<reference evidence="3 4" key="1">
    <citation type="journal article" date="2016" name="Nat. Commun.">
        <title>Thousands of microbial genomes shed light on interconnected biogeochemical processes in an aquifer system.</title>
        <authorList>
            <person name="Anantharaman K."/>
            <person name="Brown C.T."/>
            <person name="Hug L.A."/>
            <person name="Sharon I."/>
            <person name="Castelle C.J."/>
            <person name="Probst A.J."/>
            <person name="Thomas B.C."/>
            <person name="Singh A."/>
            <person name="Wilkins M.J."/>
            <person name="Karaoz U."/>
            <person name="Brodie E.L."/>
            <person name="Williams K.H."/>
            <person name="Hubbard S.S."/>
            <person name="Banfield J.F."/>
        </authorList>
    </citation>
    <scope>NUCLEOTIDE SEQUENCE [LARGE SCALE GENOMIC DNA]</scope>
</reference>
<name>A0A1G2NE17_9BACT</name>
<dbReference type="EMBL" id="MHRX01000029">
    <property type="protein sequence ID" value="OHA33641.1"/>
    <property type="molecule type" value="Genomic_DNA"/>
</dbReference>
<keyword evidence="2" id="KW-0812">Transmembrane</keyword>
<keyword evidence="2" id="KW-0472">Membrane</keyword>
<sequence length="100" mass="10675">MDNENKEGLGQMVPQKESGVGALIGTILIIVILLAGAFYFWYQNRQTLETLGTPEAITAGESASTDNPPLSESDDADSIERDLNNTTIEGSASIEGEITE</sequence>
<dbReference type="Proteomes" id="UP000176221">
    <property type="component" value="Unassembled WGS sequence"/>
</dbReference>
<gene>
    <name evidence="3" type="ORF">A2928_01135</name>
</gene>
<protein>
    <submittedName>
        <fullName evidence="3">Uncharacterized protein</fullName>
    </submittedName>
</protein>
<feature type="region of interest" description="Disordered" evidence="1">
    <location>
        <begin position="57"/>
        <end position="100"/>
    </location>
</feature>
<keyword evidence="2" id="KW-1133">Transmembrane helix</keyword>
<organism evidence="3 4">
    <name type="scientific">Candidatus Taylorbacteria bacterium RIFCSPLOWO2_01_FULL_45_15b</name>
    <dbReference type="NCBI Taxonomy" id="1802319"/>
    <lineage>
        <taxon>Bacteria</taxon>
        <taxon>Candidatus Tayloriibacteriota</taxon>
    </lineage>
</organism>
<comment type="caution">
    <text evidence="3">The sequence shown here is derived from an EMBL/GenBank/DDBJ whole genome shotgun (WGS) entry which is preliminary data.</text>
</comment>
<accession>A0A1G2NE17</accession>